<accession>A0ABQ7GXC9</accession>
<reference evidence="1" key="1">
    <citation type="submission" date="2017-08" db="EMBL/GenBank/DDBJ databases">
        <authorList>
            <person name="Polle J.E."/>
            <person name="Barry K."/>
            <person name="Cushman J."/>
            <person name="Schmutz J."/>
            <person name="Tran D."/>
            <person name="Hathwaick L.T."/>
            <person name="Yim W.C."/>
            <person name="Jenkins J."/>
            <person name="Mckie-Krisberg Z.M."/>
            <person name="Prochnik S."/>
            <person name="Lindquist E."/>
            <person name="Dockter R.B."/>
            <person name="Adam C."/>
            <person name="Molina H."/>
            <person name="Bunkerborg J."/>
            <person name="Jin E."/>
            <person name="Buchheim M."/>
            <person name="Magnuson J."/>
        </authorList>
    </citation>
    <scope>NUCLEOTIDE SEQUENCE</scope>
    <source>
        <strain evidence="1">CCAP 19/18</strain>
    </source>
</reference>
<comment type="caution">
    <text evidence="1">The sequence shown here is derived from an EMBL/GenBank/DDBJ whole genome shotgun (WGS) entry which is preliminary data.</text>
</comment>
<dbReference type="EMBL" id="MU069549">
    <property type="protein sequence ID" value="KAF5839260.1"/>
    <property type="molecule type" value="Genomic_DNA"/>
</dbReference>
<sequence>MLLTLPPLLSANLGHRHHQIGQDLISWRLLEKDLILETHHILGLHLLPPLLPQPLCLVQLVALQQPVHVLQLALVDLHTKVFVTSVDVLQRVFTL</sequence>
<evidence type="ECO:0008006" key="3">
    <source>
        <dbReference type="Google" id="ProtNLM"/>
    </source>
</evidence>
<evidence type="ECO:0000313" key="1">
    <source>
        <dbReference type="EMBL" id="KAF5839260.1"/>
    </source>
</evidence>
<proteinExistence type="predicted"/>
<organism evidence="1 2">
    <name type="scientific">Dunaliella salina</name>
    <name type="common">Green alga</name>
    <name type="synonym">Protococcus salinus</name>
    <dbReference type="NCBI Taxonomy" id="3046"/>
    <lineage>
        <taxon>Eukaryota</taxon>
        <taxon>Viridiplantae</taxon>
        <taxon>Chlorophyta</taxon>
        <taxon>core chlorophytes</taxon>
        <taxon>Chlorophyceae</taxon>
        <taxon>CS clade</taxon>
        <taxon>Chlamydomonadales</taxon>
        <taxon>Dunaliellaceae</taxon>
        <taxon>Dunaliella</taxon>
    </lineage>
</organism>
<keyword evidence="2" id="KW-1185">Reference proteome</keyword>
<protein>
    <recommendedName>
        <fullName evidence="3">Secreted protein</fullName>
    </recommendedName>
</protein>
<dbReference type="Proteomes" id="UP000815325">
    <property type="component" value="Unassembled WGS sequence"/>
</dbReference>
<gene>
    <name evidence="1" type="ORF">DUNSADRAFT_1204</name>
</gene>
<name>A0ABQ7GXC9_DUNSA</name>
<evidence type="ECO:0000313" key="2">
    <source>
        <dbReference type="Proteomes" id="UP000815325"/>
    </source>
</evidence>